<dbReference type="OrthoDB" id="7009150at2"/>
<proteinExistence type="predicted"/>
<name>A0A077FEJ7_9PSED</name>
<evidence type="ECO:0000313" key="3">
    <source>
        <dbReference type="Proteomes" id="UP000028931"/>
    </source>
</evidence>
<dbReference type="RefSeq" id="WP_038610659.1">
    <property type="nucleotide sequence ID" value="NZ_CP009048.1"/>
</dbReference>
<gene>
    <name evidence="2" type="ORF">PSAKL28_24350</name>
</gene>
<organism evidence="2 3">
    <name type="scientific">Pseudomonas alkylphenolica</name>
    <dbReference type="NCBI Taxonomy" id="237609"/>
    <lineage>
        <taxon>Bacteria</taxon>
        <taxon>Pseudomonadati</taxon>
        <taxon>Pseudomonadota</taxon>
        <taxon>Gammaproteobacteria</taxon>
        <taxon>Pseudomonadales</taxon>
        <taxon>Pseudomonadaceae</taxon>
        <taxon>Pseudomonas</taxon>
    </lineage>
</organism>
<evidence type="ECO:0000256" key="1">
    <source>
        <dbReference type="SAM" id="MobiDB-lite"/>
    </source>
</evidence>
<accession>A0A077FEJ7</accession>
<evidence type="ECO:0000313" key="2">
    <source>
        <dbReference type="EMBL" id="AIL61646.1"/>
    </source>
</evidence>
<sequence>MSNHDFQLTYSIPETNDGSSTTARVKMRDHQDWETVSNIETTLTGQLQLQGLISEKRKQAEKEVKKVIQDLLKQSRKRDDLKLHASLMVCGLGEHMRFDVIA</sequence>
<dbReference type="KEGG" id="palk:PSAKL28_24350"/>
<dbReference type="HOGENOM" id="CLU_2194690_0_0_6"/>
<feature type="region of interest" description="Disordered" evidence="1">
    <location>
        <begin position="1"/>
        <end position="23"/>
    </location>
</feature>
<protein>
    <submittedName>
        <fullName evidence="2">Uncharacterized protein</fullName>
    </submittedName>
</protein>
<reference evidence="2 3" key="1">
    <citation type="submission" date="2014-07" db="EMBL/GenBank/DDBJ databases">
        <authorList>
            <person name="Lee K."/>
            <person name="Lim J.Y."/>
            <person name="Hwang I."/>
        </authorList>
    </citation>
    <scope>NUCLEOTIDE SEQUENCE [LARGE SCALE GENOMIC DNA]</scope>
    <source>
        <strain evidence="2 3">KL28</strain>
    </source>
</reference>
<dbReference type="Proteomes" id="UP000028931">
    <property type="component" value="Chromosome"/>
</dbReference>
<dbReference type="EMBL" id="CP009048">
    <property type="protein sequence ID" value="AIL61646.1"/>
    <property type="molecule type" value="Genomic_DNA"/>
</dbReference>
<dbReference type="AlphaFoldDB" id="A0A077FEJ7"/>